<feature type="region of interest" description="Disordered" evidence="1">
    <location>
        <begin position="255"/>
        <end position="275"/>
    </location>
</feature>
<accession>A0ABZ0SKE0</accession>
<proteinExistence type="predicted"/>
<evidence type="ECO:0000313" key="3">
    <source>
        <dbReference type="EMBL" id="WPR89290.1"/>
    </source>
</evidence>
<dbReference type="InterPro" id="IPR003870">
    <property type="entry name" value="DUF222"/>
</dbReference>
<name>A0ABZ0SKE0_9MICO</name>
<keyword evidence="4" id="KW-1185">Reference proteome</keyword>
<dbReference type="Pfam" id="PF02720">
    <property type="entry name" value="DUF222"/>
    <property type="match status" value="1"/>
</dbReference>
<organism evidence="3 4">
    <name type="scientific">Microbacterium rhizosphaerae</name>
    <dbReference type="NCBI Taxonomy" id="1678237"/>
    <lineage>
        <taxon>Bacteria</taxon>
        <taxon>Bacillati</taxon>
        <taxon>Actinomycetota</taxon>
        <taxon>Actinomycetes</taxon>
        <taxon>Micrococcales</taxon>
        <taxon>Microbacteriaceae</taxon>
        <taxon>Microbacterium</taxon>
    </lineage>
</organism>
<dbReference type="CDD" id="cd00085">
    <property type="entry name" value="HNHc"/>
    <property type="match status" value="1"/>
</dbReference>
<evidence type="ECO:0000313" key="4">
    <source>
        <dbReference type="Proteomes" id="UP001323798"/>
    </source>
</evidence>
<dbReference type="RefSeq" id="WP_320942006.1">
    <property type="nucleotide sequence ID" value="NZ_BAABEU010000001.1"/>
</dbReference>
<evidence type="ECO:0000256" key="1">
    <source>
        <dbReference type="SAM" id="MobiDB-lite"/>
    </source>
</evidence>
<evidence type="ECO:0000259" key="2">
    <source>
        <dbReference type="SMART" id="SM00507"/>
    </source>
</evidence>
<feature type="domain" description="HNH nuclease" evidence="2">
    <location>
        <begin position="370"/>
        <end position="422"/>
    </location>
</feature>
<dbReference type="EMBL" id="CP139368">
    <property type="protein sequence ID" value="WPR89290.1"/>
    <property type="molecule type" value="Genomic_DNA"/>
</dbReference>
<protein>
    <submittedName>
        <fullName evidence="3">DUF222 domain-containing protein</fullName>
    </submittedName>
</protein>
<gene>
    <name evidence="3" type="ORF">SM116_16235</name>
</gene>
<reference evidence="3 4" key="1">
    <citation type="submission" date="2023-11" db="EMBL/GenBank/DDBJ databases">
        <title>Genome sequence of Microbacterium rhizosphaerae KACC 19337.</title>
        <authorList>
            <person name="Choi H."/>
            <person name="Kim S."/>
            <person name="Kim Y."/>
            <person name="Kwon S.-W."/>
            <person name="Heo J."/>
        </authorList>
    </citation>
    <scope>NUCLEOTIDE SEQUENCE [LARGE SCALE GENOMIC DNA]</scope>
    <source>
        <strain evidence="3 4">KACC 19337</strain>
    </source>
</reference>
<dbReference type="Proteomes" id="UP001323798">
    <property type="component" value="Chromosome"/>
</dbReference>
<dbReference type="InterPro" id="IPR003615">
    <property type="entry name" value="HNH_nuc"/>
</dbReference>
<sequence>MESFVDDLTMLRSHVDELIDTGAREDGIHRAGDADLVEAVARAGDLARAVEAVLVELVGEIAERSRSMARDERLTTRMGCRSVNELVQRLTRCGSNTAARLERAATATARSWDPVTANGMPARLPATRGALLDGDVGVDGVLAVARPILAMRERVDPERMLTADSLLAEAARGEGADGLPPACAELLSVQAQVWAAVLDPDGAEPDEHAAARRRGITLGTAHDGVIPIRGALLPEVAAQLQRIYEATCSPQAVRFRDSETSAQEPVPVPVPDERTRPQKLHDALATALTVAAASRALPTIGGAAPTLVVSVRHEDLTAGTGRAWAEGCDEPASILTARHIACSGVIQRITLDGTGRIVRLGIEERVFNRHQRRAIALRDGGCIIPGCGVPAGWCEIHHVTAHAHGGPTHTDNGVLLCWHHHRFIETGPWRIRMNRGVPEIRAPHWHDPTDRWRAVTTSRTRMLDLVGRRT</sequence>
<dbReference type="SMART" id="SM00507">
    <property type="entry name" value="HNHc"/>
    <property type="match status" value="1"/>
</dbReference>
<dbReference type="Gene3D" id="1.10.30.50">
    <property type="match status" value="1"/>
</dbReference>